<evidence type="ECO:0000259" key="7">
    <source>
        <dbReference type="Pfam" id="PF01551"/>
    </source>
</evidence>
<gene>
    <name evidence="8" type="ORF">CR155_17070</name>
</gene>
<protein>
    <recommendedName>
        <fullName evidence="7">M23ase beta-sheet core domain-containing protein</fullName>
    </recommendedName>
</protein>
<reference evidence="8 9" key="1">
    <citation type="submission" date="2017-10" db="EMBL/GenBank/DDBJ databases">
        <title>Two draft genome sequences of Pusillimonas sp. strains isolated from a nitrate- and radionuclide-contaminated groundwater in Russia.</title>
        <authorList>
            <person name="Grouzdev D.S."/>
            <person name="Tourova T.P."/>
            <person name="Goeva M.A."/>
            <person name="Babich T.L."/>
            <person name="Sokolova D.S."/>
            <person name="Abdullin R."/>
            <person name="Poltaraus A.B."/>
            <person name="Toshchakov S.V."/>
            <person name="Nazina T.N."/>
        </authorList>
    </citation>
    <scope>NUCLEOTIDE SEQUENCE [LARGE SCALE GENOMIC DNA]</scope>
    <source>
        <strain evidence="8 9">JR1/69-2-13</strain>
    </source>
</reference>
<evidence type="ECO:0000256" key="6">
    <source>
        <dbReference type="ARBA" id="ARBA00023049"/>
    </source>
</evidence>
<name>A0A2N4UCM8_9BURK</name>
<keyword evidence="2" id="KW-0645">Protease</keyword>
<keyword evidence="6" id="KW-0482">Metalloprotease</keyword>
<evidence type="ECO:0000256" key="2">
    <source>
        <dbReference type="ARBA" id="ARBA00022670"/>
    </source>
</evidence>
<dbReference type="InterPro" id="IPR050570">
    <property type="entry name" value="Cell_wall_metabolism_enzyme"/>
</dbReference>
<dbReference type="Pfam" id="PF01551">
    <property type="entry name" value="Peptidase_M23"/>
    <property type="match status" value="1"/>
</dbReference>
<dbReference type="GO" id="GO:0046872">
    <property type="term" value="F:metal ion binding"/>
    <property type="evidence" value="ECO:0007669"/>
    <property type="project" value="UniProtKB-KW"/>
</dbReference>
<dbReference type="EMBL" id="PDNV01000011">
    <property type="protein sequence ID" value="PLC52778.1"/>
    <property type="molecule type" value="Genomic_DNA"/>
</dbReference>
<sequence length="286" mass="31589">MALAGFQSGRCVSGRRRYFSCPLVLYFPAKRNEASYIASAIILYFHPINSSNALIARCTKAQRHNQILKNLNLMSWNKTFLTAITQQNFVRAAGVILLSTSAFMASNAFAEVLSFSIINEQFQLHDTNAVAEVPRAERLRKSFLLTPIKGAETKISSNFGLRLHPVLNKPIAHSGVDYSAPKGTPIRTTANGTIAFIGRKKGYGKVIIIEHAANFSTLYAHQSRFAKGLKKGVAVAKGKTIGYVGSTGMVTGNNLHYEVRMDDQPINPLEVDRLFVENEYFSDNVN</sequence>
<dbReference type="SUPFAM" id="SSF51261">
    <property type="entry name" value="Duplicated hybrid motif"/>
    <property type="match status" value="1"/>
</dbReference>
<evidence type="ECO:0000256" key="3">
    <source>
        <dbReference type="ARBA" id="ARBA00022723"/>
    </source>
</evidence>
<keyword evidence="4" id="KW-0378">Hydrolase</keyword>
<evidence type="ECO:0000313" key="9">
    <source>
        <dbReference type="Proteomes" id="UP000234328"/>
    </source>
</evidence>
<dbReference type="InterPro" id="IPR016047">
    <property type="entry name" value="M23ase_b-sheet_dom"/>
</dbReference>
<keyword evidence="3" id="KW-0479">Metal-binding</keyword>
<dbReference type="GO" id="GO:0004222">
    <property type="term" value="F:metalloendopeptidase activity"/>
    <property type="evidence" value="ECO:0007669"/>
    <property type="project" value="TreeGrafter"/>
</dbReference>
<dbReference type="PANTHER" id="PTHR21666">
    <property type="entry name" value="PEPTIDASE-RELATED"/>
    <property type="match status" value="1"/>
</dbReference>
<evidence type="ECO:0000256" key="5">
    <source>
        <dbReference type="ARBA" id="ARBA00022833"/>
    </source>
</evidence>
<organism evidence="8 9">
    <name type="scientific">Pollutimonas nitritireducens</name>
    <dbReference type="NCBI Taxonomy" id="2045209"/>
    <lineage>
        <taxon>Bacteria</taxon>
        <taxon>Pseudomonadati</taxon>
        <taxon>Pseudomonadota</taxon>
        <taxon>Betaproteobacteria</taxon>
        <taxon>Burkholderiales</taxon>
        <taxon>Alcaligenaceae</taxon>
        <taxon>Pollutimonas</taxon>
    </lineage>
</organism>
<accession>A0A2N4UCM8</accession>
<feature type="domain" description="M23ase beta-sheet core" evidence="7">
    <location>
        <begin position="173"/>
        <end position="268"/>
    </location>
</feature>
<evidence type="ECO:0000313" key="8">
    <source>
        <dbReference type="EMBL" id="PLC52778.1"/>
    </source>
</evidence>
<dbReference type="CDD" id="cd12797">
    <property type="entry name" value="M23_peptidase"/>
    <property type="match status" value="1"/>
</dbReference>
<proteinExistence type="predicted"/>
<keyword evidence="9" id="KW-1185">Reference proteome</keyword>
<dbReference type="GO" id="GO:0006508">
    <property type="term" value="P:proteolysis"/>
    <property type="evidence" value="ECO:0007669"/>
    <property type="project" value="UniProtKB-KW"/>
</dbReference>
<keyword evidence="5" id="KW-0862">Zinc</keyword>
<dbReference type="Proteomes" id="UP000234328">
    <property type="component" value="Unassembled WGS sequence"/>
</dbReference>
<dbReference type="PANTHER" id="PTHR21666:SF288">
    <property type="entry name" value="CELL DIVISION PROTEIN YTFB"/>
    <property type="match status" value="1"/>
</dbReference>
<comment type="caution">
    <text evidence="8">The sequence shown here is derived from an EMBL/GenBank/DDBJ whole genome shotgun (WGS) entry which is preliminary data.</text>
</comment>
<evidence type="ECO:0000256" key="4">
    <source>
        <dbReference type="ARBA" id="ARBA00022801"/>
    </source>
</evidence>
<dbReference type="AlphaFoldDB" id="A0A2N4UCM8"/>
<dbReference type="InterPro" id="IPR011055">
    <property type="entry name" value="Dup_hybrid_motif"/>
</dbReference>
<comment type="cofactor">
    <cofactor evidence="1">
        <name>Zn(2+)</name>
        <dbReference type="ChEBI" id="CHEBI:29105"/>
    </cofactor>
</comment>
<dbReference type="Gene3D" id="2.70.70.10">
    <property type="entry name" value="Glucose Permease (Domain IIA)"/>
    <property type="match status" value="1"/>
</dbReference>
<evidence type="ECO:0000256" key="1">
    <source>
        <dbReference type="ARBA" id="ARBA00001947"/>
    </source>
</evidence>